<evidence type="ECO:0000259" key="6">
    <source>
        <dbReference type="PROSITE" id="PS50250"/>
    </source>
</evidence>
<keyword evidence="5" id="KW-0175">Coiled coil</keyword>
<dbReference type="GO" id="GO:0003743">
    <property type="term" value="F:translation initiation factor activity"/>
    <property type="evidence" value="ECO:0007669"/>
    <property type="project" value="UniProtKB-KW"/>
</dbReference>
<dbReference type="GO" id="GO:0071541">
    <property type="term" value="C:eukaryotic translation initiation factor 3 complex, eIF3m"/>
    <property type="evidence" value="ECO:0007669"/>
    <property type="project" value="TreeGrafter"/>
</dbReference>
<evidence type="ECO:0000256" key="1">
    <source>
        <dbReference type="ARBA" id="ARBA00022490"/>
    </source>
</evidence>
<evidence type="ECO:0000256" key="3">
    <source>
        <dbReference type="ARBA" id="ARBA00022884"/>
    </source>
</evidence>
<keyword evidence="2" id="KW-0396">Initiation factor</keyword>
<feature type="non-terminal residue" evidence="7">
    <location>
        <position position="345"/>
    </location>
</feature>
<dbReference type="InterPro" id="IPR000717">
    <property type="entry name" value="PCI_dom"/>
</dbReference>
<dbReference type="InterPro" id="IPR027512">
    <property type="entry name" value="EIF3A"/>
</dbReference>
<keyword evidence="8" id="KW-1185">Reference proteome</keyword>
<organism evidence="7 8">
    <name type="scientific">Sphagnurus paluster</name>
    <dbReference type="NCBI Taxonomy" id="117069"/>
    <lineage>
        <taxon>Eukaryota</taxon>
        <taxon>Fungi</taxon>
        <taxon>Dikarya</taxon>
        <taxon>Basidiomycota</taxon>
        <taxon>Agaricomycotina</taxon>
        <taxon>Agaricomycetes</taxon>
        <taxon>Agaricomycetidae</taxon>
        <taxon>Agaricales</taxon>
        <taxon>Tricholomatineae</taxon>
        <taxon>Lyophyllaceae</taxon>
        <taxon>Sphagnurus</taxon>
    </lineage>
</organism>
<evidence type="ECO:0000313" key="7">
    <source>
        <dbReference type="EMBL" id="KAG5647430.1"/>
    </source>
</evidence>
<dbReference type="PROSITE" id="PS50250">
    <property type="entry name" value="PCI"/>
    <property type="match status" value="1"/>
</dbReference>
<dbReference type="Proteomes" id="UP000717328">
    <property type="component" value="Unassembled WGS sequence"/>
</dbReference>
<reference evidence="7" key="1">
    <citation type="submission" date="2021-02" db="EMBL/GenBank/DDBJ databases">
        <authorList>
            <person name="Nieuwenhuis M."/>
            <person name="Van De Peppel L.J.J."/>
        </authorList>
    </citation>
    <scope>NUCLEOTIDE SEQUENCE</scope>
    <source>
        <strain evidence="7">D49</strain>
    </source>
</reference>
<dbReference type="PANTHER" id="PTHR14005:SF0">
    <property type="entry name" value="EUKARYOTIC TRANSLATION INITIATION FACTOR 3 SUBUNIT A"/>
    <property type="match status" value="1"/>
</dbReference>
<feature type="domain" description="PCI" evidence="6">
    <location>
        <begin position="53"/>
        <end position="236"/>
    </location>
</feature>
<accession>A0A9P7KG21</accession>
<dbReference type="Pfam" id="PF22591">
    <property type="entry name" value="eIF3a_PCI_TPR-like"/>
    <property type="match status" value="1"/>
</dbReference>
<comment type="caution">
    <text evidence="7">The sequence shown here is derived from an EMBL/GenBank/DDBJ whole genome shotgun (WGS) entry which is preliminary data.</text>
</comment>
<dbReference type="GO" id="GO:0071540">
    <property type="term" value="C:eukaryotic translation initiation factor 3 complex, eIF3e"/>
    <property type="evidence" value="ECO:0007669"/>
    <property type="project" value="TreeGrafter"/>
</dbReference>
<reference evidence="7" key="2">
    <citation type="submission" date="2021-10" db="EMBL/GenBank/DDBJ databases">
        <title>Phylogenomics reveals ancestral predisposition of the termite-cultivated fungus Termitomyces towards a domesticated lifestyle.</title>
        <authorList>
            <person name="Auxier B."/>
            <person name="Grum-Grzhimaylo A."/>
            <person name="Cardenas M.E."/>
            <person name="Lodge J.D."/>
            <person name="Laessoe T."/>
            <person name="Pedersen O."/>
            <person name="Smith M.E."/>
            <person name="Kuyper T.W."/>
            <person name="Franco-Molano E.A."/>
            <person name="Baroni T.J."/>
            <person name="Aanen D.K."/>
        </authorList>
    </citation>
    <scope>NUCLEOTIDE SEQUENCE</scope>
    <source>
        <strain evidence="7">D49</strain>
    </source>
</reference>
<proteinExistence type="predicted"/>
<evidence type="ECO:0000256" key="5">
    <source>
        <dbReference type="SAM" id="Coils"/>
    </source>
</evidence>
<feature type="coiled-coil region" evidence="5">
    <location>
        <begin position="282"/>
        <end position="322"/>
    </location>
</feature>
<dbReference type="GO" id="GO:0043614">
    <property type="term" value="C:multi-eIF complex"/>
    <property type="evidence" value="ECO:0007669"/>
    <property type="project" value="TreeGrafter"/>
</dbReference>
<sequence>MAKKAPRPAMMANYYEKLTKIFLMSGNALYHAAAWGRYYAIVTSIGGKSDEELGKLAGQVLVSALAVPVGLHTDEQDELKGKNARLTALLGLTKVPTRAGLLKDALSRDVLKLSPPSVKSLYNILEVTFDPLSLCESIAPLLQTLAAAPDSPYAPYLTLLQRALLSRLLSQLAQVYSTIKISSLLSLIAPLRAAGIEGVYDDAQIEGYVMGCARRGELSIRVDHKAGSITFVDDAFLPSDESSASAGPAAGSEAGVQPTMAELVRTRLGRVAGCLHHSFARLEQEERRLVGEDRAREEEAQREKFAALLAAAEAERKALNMRRALVARRRELLSELSVRKEKEET</sequence>
<protein>
    <recommendedName>
        <fullName evidence="6">PCI domain-containing protein</fullName>
    </recommendedName>
</protein>
<evidence type="ECO:0000313" key="8">
    <source>
        <dbReference type="Proteomes" id="UP000717328"/>
    </source>
</evidence>
<dbReference type="GO" id="GO:0001732">
    <property type="term" value="P:formation of cytoplasmic translation initiation complex"/>
    <property type="evidence" value="ECO:0007669"/>
    <property type="project" value="TreeGrafter"/>
</dbReference>
<dbReference type="AlphaFoldDB" id="A0A9P7KG21"/>
<dbReference type="InterPro" id="IPR054711">
    <property type="entry name" value="eIF3a_PCI_TPR-like"/>
</dbReference>
<dbReference type="EMBL" id="JABCKI010002066">
    <property type="protein sequence ID" value="KAG5647430.1"/>
    <property type="molecule type" value="Genomic_DNA"/>
</dbReference>
<evidence type="ECO:0000256" key="4">
    <source>
        <dbReference type="ARBA" id="ARBA00022917"/>
    </source>
</evidence>
<dbReference type="PANTHER" id="PTHR14005">
    <property type="entry name" value="EUKARYOTIC TRANSLATION INITIATION FACTOR 3, THETA SUBUNIT"/>
    <property type="match status" value="1"/>
</dbReference>
<dbReference type="Gene3D" id="1.25.40.860">
    <property type="match status" value="2"/>
</dbReference>
<dbReference type="GO" id="GO:0003729">
    <property type="term" value="F:mRNA binding"/>
    <property type="evidence" value="ECO:0007669"/>
    <property type="project" value="TreeGrafter"/>
</dbReference>
<keyword evidence="1" id="KW-0963">Cytoplasm</keyword>
<dbReference type="GO" id="GO:0002188">
    <property type="term" value="P:translation reinitiation"/>
    <property type="evidence" value="ECO:0007669"/>
    <property type="project" value="TreeGrafter"/>
</dbReference>
<gene>
    <name evidence="7" type="ORF">H0H81_007709</name>
</gene>
<evidence type="ECO:0000256" key="2">
    <source>
        <dbReference type="ARBA" id="ARBA00022540"/>
    </source>
</evidence>
<keyword evidence="3" id="KW-0694">RNA-binding</keyword>
<name>A0A9P7KG21_9AGAR</name>
<dbReference type="OrthoDB" id="18884at2759"/>
<keyword evidence="4" id="KW-0648">Protein biosynthesis</keyword>